<feature type="domain" description="PAC" evidence="3">
    <location>
        <begin position="316"/>
        <end position="366"/>
    </location>
</feature>
<evidence type="ECO:0000259" key="6">
    <source>
        <dbReference type="PROSITE" id="PS50887"/>
    </source>
</evidence>
<sequence length="824" mass="92851">MTRTTRITSFIRTLTGRMVLGELLIHSILIPTLFLGINIVVKDGYESRFIEQAHSKSELLATLISHDINQQEIDSLLNDAISSNQILAATLVYETGNAIHGQSSTTTLVPFKEDQYFAQHDDNTYHVSTPLFTSKGTTTTLQTSFDEKPIADQIQNTYQVSIILAFAYILITLILSGLLGQQLTRPIRKLRDDARAIASGNTDKQLNVISSISEVASLTDNLETMKKALIKHNQDSLAREAHLRSVMDNVVDGIIITNTEGMIESLNPAAISLFDYTKGELIAEHINILLDINALLEMESQQHMVAENAVSTTHNKLQETEGYRKSGAIFPLEVAISKMIVNEQTHYIYVTHDITARKHAENELKKLHNELERRVILRTSELAAANEELEHQALHDSLTDLPNRVLLLDRLNQAILTNQRNKTKLALFMIDLDRFKEINDTLGHHYGDIILQQVANRMREVLHQSCTVARLGGDEFAILLPATDDRKEPANIATAIIHAIDQPFLLEEQAFHVGASIGIALFPEHGSDTSTLMRHADIAMYVTKNNNGDYTFYDPSHNQHSRDRLALTTELRHAIDNDELRLHYQPKIDFKTGNVAEVEALVRWQHPRFGLMTPDHFIALSEHTGLIRPLTLWVIREALNTCCQWHKMGHKLKVAVNLSTHNLHDPQLTKHIQQACKEYEVDTSYLVLEITESAVMSDPVSAMKVLGELSDMGINLSIDDFGTGYSSLAYLKQLPMDEIKIDKSFVMDMINDRDDYIIVRSTIDLAHNMGRKVIAEGVESPEIWDALDKMGCDMAQGNYISMPKSTDDFSQWLQDSEWCLKQAN</sequence>
<dbReference type="PANTHER" id="PTHR44757:SF2">
    <property type="entry name" value="BIOFILM ARCHITECTURE MAINTENANCE PROTEIN MBAA"/>
    <property type="match status" value="1"/>
</dbReference>
<dbReference type="CDD" id="cd06225">
    <property type="entry name" value="HAMP"/>
    <property type="match status" value="1"/>
</dbReference>
<dbReference type="NCBIfam" id="TIGR00254">
    <property type="entry name" value="GGDEF"/>
    <property type="match status" value="1"/>
</dbReference>
<dbReference type="Gene3D" id="3.20.20.450">
    <property type="entry name" value="EAL domain"/>
    <property type="match status" value="1"/>
</dbReference>
<dbReference type="SMART" id="SM00052">
    <property type="entry name" value="EAL"/>
    <property type="match status" value="1"/>
</dbReference>
<dbReference type="AlphaFoldDB" id="A0A3B0ZQ86"/>
<evidence type="ECO:0000259" key="5">
    <source>
        <dbReference type="PROSITE" id="PS50885"/>
    </source>
</evidence>
<dbReference type="SUPFAM" id="SSF141868">
    <property type="entry name" value="EAL domain-like"/>
    <property type="match status" value="1"/>
</dbReference>
<dbReference type="SMART" id="SM00267">
    <property type="entry name" value="GGDEF"/>
    <property type="match status" value="1"/>
</dbReference>
<dbReference type="Pfam" id="PF00563">
    <property type="entry name" value="EAL"/>
    <property type="match status" value="1"/>
</dbReference>
<dbReference type="InterPro" id="IPR001633">
    <property type="entry name" value="EAL_dom"/>
</dbReference>
<dbReference type="SMART" id="SM00091">
    <property type="entry name" value="PAS"/>
    <property type="match status" value="1"/>
</dbReference>
<dbReference type="InterPro" id="IPR029787">
    <property type="entry name" value="Nucleotide_cyclase"/>
</dbReference>
<dbReference type="Pfam" id="PF00672">
    <property type="entry name" value="HAMP"/>
    <property type="match status" value="1"/>
</dbReference>
<keyword evidence="1" id="KW-1133">Transmembrane helix</keyword>
<evidence type="ECO:0000259" key="4">
    <source>
        <dbReference type="PROSITE" id="PS50883"/>
    </source>
</evidence>
<feature type="domain" description="HAMP" evidence="5">
    <location>
        <begin position="181"/>
        <end position="234"/>
    </location>
</feature>
<dbReference type="PANTHER" id="PTHR44757">
    <property type="entry name" value="DIGUANYLATE CYCLASE DGCP"/>
    <property type="match status" value="1"/>
</dbReference>
<dbReference type="FunFam" id="3.20.20.450:FF:000001">
    <property type="entry name" value="Cyclic di-GMP phosphodiesterase yahA"/>
    <property type="match status" value="1"/>
</dbReference>
<dbReference type="Pfam" id="PF00990">
    <property type="entry name" value="GGDEF"/>
    <property type="match status" value="1"/>
</dbReference>
<dbReference type="EMBL" id="UOFQ01000178">
    <property type="protein sequence ID" value="VAW90263.1"/>
    <property type="molecule type" value="Genomic_DNA"/>
</dbReference>
<dbReference type="CDD" id="cd01948">
    <property type="entry name" value="EAL"/>
    <property type="match status" value="1"/>
</dbReference>
<keyword evidence="1" id="KW-0472">Membrane</keyword>
<dbReference type="GO" id="GO:0007165">
    <property type="term" value="P:signal transduction"/>
    <property type="evidence" value="ECO:0007669"/>
    <property type="project" value="InterPro"/>
</dbReference>
<feature type="domain" description="GGDEF" evidence="6">
    <location>
        <begin position="423"/>
        <end position="555"/>
    </location>
</feature>
<reference evidence="7" key="1">
    <citation type="submission" date="2018-06" db="EMBL/GenBank/DDBJ databases">
        <authorList>
            <person name="Zhirakovskaya E."/>
        </authorList>
    </citation>
    <scope>NUCLEOTIDE SEQUENCE</scope>
</reference>
<dbReference type="SUPFAM" id="SSF158472">
    <property type="entry name" value="HAMP domain-like"/>
    <property type="match status" value="1"/>
</dbReference>
<dbReference type="CDD" id="cd00130">
    <property type="entry name" value="PAS"/>
    <property type="match status" value="1"/>
</dbReference>
<organism evidence="7">
    <name type="scientific">hydrothermal vent metagenome</name>
    <dbReference type="NCBI Taxonomy" id="652676"/>
    <lineage>
        <taxon>unclassified sequences</taxon>
        <taxon>metagenomes</taxon>
        <taxon>ecological metagenomes</taxon>
    </lineage>
</organism>
<dbReference type="PROSITE" id="PS50885">
    <property type="entry name" value="HAMP"/>
    <property type="match status" value="1"/>
</dbReference>
<dbReference type="PROSITE" id="PS50112">
    <property type="entry name" value="PAS"/>
    <property type="match status" value="1"/>
</dbReference>
<dbReference type="SUPFAM" id="SSF55073">
    <property type="entry name" value="Nucleotide cyclase"/>
    <property type="match status" value="1"/>
</dbReference>
<gene>
    <name evidence="7" type="ORF">MNBD_GAMMA17-1678</name>
</gene>
<proteinExistence type="predicted"/>
<dbReference type="InterPro" id="IPR000160">
    <property type="entry name" value="GGDEF_dom"/>
</dbReference>
<dbReference type="Gene3D" id="3.30.450.20">
    <property type="entry name" value="PAS domain"/>
    <property type="match status" value="1"/>
</dbReference>
<evidence type="ECO:0000259" key="2">
    <source>
        <dbReference type="PROSITE" id="PS50112"/>
    </source>
</evidence>
<dbReference type="InterPro" id="IPR035965">
    <property type="entry name" value="PAS-like_dom_sf"/>
</dbReference>
<evidence type="ECO:0000259" key="3">
    <source>
        <dbReference type="PROSITE" id="PS50113"/>
    </source>
</evidence>
<dbReference type="Pfam" id="PF13426">
    <property type="entry name" value="PAS_9"/>
    <property type="match status" value="1"/>
</dbReference>
<dbReference type="InterPro" id="IPR052155">
    <property type="entry name" value="Biofilm_reg_signaling"/>
</dbReference>
<dbReference type="NCBIfam" id="TIGR00229">
    <property type="entry name" value="sensory_box"/>
    <property type="match status" value="1"/>
</dbReference>
<protein>
    <submittedName>
        <fullName evidence="7">Diguanylate cyclase/phosphodiesterase (GGDEF &amp; EAL domains) with PAS/PAC sensor(S)</fullName>
    </submittedName>
</protein>
<dbReference type="CDD" id="cd01949">
    <property type="entry name" value="GGDEF"/>
    <property type="match status" value="1"/>
</dbReference>
<accession>A0A3B0ZQ86</accession>
<feature type="domain" description="PAS" evidence="2">
    <location>
        <begin position="239"/>
        <end position="292"/>
    </location>
</feature>
<dbReference type="SUPFAM" id="SSF55785">
    <property type="entry name" value="PYP-like sensor domain (PAS domain)"/>
    <property type="match status" value="1"/>
</dbReference>
<dbReference type="Gene3D" id="3.30.70.270">
    <property type="match status" value="1"/>
</dbReference>
<evidence type="ECO:0000256" key="1">
    <source>
        <dbReference type="SAM" id="Phobius"/>
    </source>
</evidence>
<dbReference type="GO" id="GO:0016020">
    <property type="term" value="C:membrane"/>
    <property type="evidence" value="ECO:0007669"/>
    <property type="project" value="InterPro"/>
</dbReference>
<dbReference type="SMART" id="SM00304">
    <property type="entry name" value="HAMP"/>
    <property type="match status" value="1"/>
</dbReference>
<dbReference type="PROSITE" id="PS50883">
    <property type="entry name" value="EAL"/>
    <property type="match status" value="1"/>
</dbReference>
<name>A0A3B0ZQ86_9ZZZZ</name>
<dbReference type="Gene3D" id="6.10.340.10">
    <property type="match status" value="1"/>
</dbReference>
<dbReference type="PROSITE" id="PS50887">
    <property type="entry name" value="GGDEF"/>
    <property type="match status" value="1"/>
</dbReference>
<dbReference type="PROSITE" id="PS50113">
    <property type="entry name" value="PAC"/>
    <property type="match status" value="1"/>
</dbReference>
<keyword evidence="1" id="KW-0812">Transmembrane</keyword>
<dbReference type="InterPro" id="IPR035919">
    <property type="entry name" value="EAL_sf"/>
</dbReference>
<dbReference type="InterPro" id="IPR003660">
    <property type="entry name" value="HAMP_dom"/>
</dbReference>
<feature type="transmembrane region" description="Helical" evidence="1">
    <location>
        <begin position="158"/>
        <end position="179"/>
    </location>
</feature>
<evidence type="ECO:0000313" key="7">
    <source>
        <dbReference type="EMBL" id="VAW90263.1"/>
    </source>
</evidence>
<dbReference type="InterPro" id="IPR043128">
    <property type="entry name" value="Rev_trsase/Diguanyl_cyclase"/>
</dbReference>
<dbReference type="InterPro" id="IPR000700">
    <property type="entry name" value="PAS-assoc_C"/>
</dbReference>
<dbReference type="InterPro" id="IPR000014">
    <property type="entry name" value="PAS"/>
</dbReference>
<feature type="domain" description="EAL" evidence="4">
    <location>
        <begin position="564"/>
        <end position="817"/>
    </location>
</feature>